<dbReference type="PANTHER" id="PTHR11505">
    <property type="entry name" value="L1 TRANSPOSABLE ELEMENT-RELATED"/>
    <property type="match status" value="1"/>
</dbReference>
<evidence type="ECO:0000313" key="2">
    <source>
        <dbReference type="Proteomes" id="UP001346869"/>
    </source>
</evidence>
<gene>
    <name evidence="1" type="ORF">PBY51_020976</name>
</gene>
<reference evidence="1 2" key="1">
    <citation type="journal article" date="2023" name="Genes (Basel)">
        <title>Chromosome-Level Genome Assembly and Circadian Gene Repertoire of the Patagonia Blennie Eleginops maclovinus-The Closest Ancestral Proxy of Antarctic Cryonotothenioids.</title>
        <authorList>
            <person name="Cheng C.C."/>
            <person name="Rivera-Colon A.G."/>
            <person name="Minhas B.F."/>
            <person name="Wilson L."/>
            <person name="Rayamajhi N."/>
            <person name="Vargas-Chacoff L."/>
            <person name="Catchen J.M."/>
        </authorList>
    </citation>
    <scope>NUCLEOTIDE SEQUENCE [LARGE SCALE GENOMIC DNA]</scope>
    <source>
        <strain evidence="1">JMC-PN-2008</strain>
    </source>
</reference>
<protein>
    <submittedName>
        <fullName evidence="1">Uncharacterized protein</fullName>
    </submittedName>
</protein>
<evidence type="ECO:0000313" key="1">
    <source>
        <dbReference type="EMBL" id="KAK5859421.1"/>
    </source>
</evidence>
<dbReference type="AlphaFoldDB" id="A0AAN8AE65"/>
<sequence length="82" mass="9779">MQAARNKGRIMYEDHHVMLFQDLSTDLHKKRRLFDDVKQRLRALKIDYGFIYPAKFRVFHEGKPHLFADPSSVDSFIKKLDT</sequence>
<proteinExistence type="predicted"/>
<comment type="caution">
    <text evidence="1">The sequence shown here is derived from an EMBL/GenBank/DDBJ whole genome shotgun (WGS) entry which is preliminary data.</text>
</comment>
<reference evidence="1 2" key="2">
    <citation type="journal article" date="2023" name="Mol. Biol. Evol.">
        <title>Genomics of Secondarily Temperate Adaptation in the Only Non-Antarctic Icefish.</title>
        <authorList>
            <person name="Rivera-Colon A.G."/>
            <person name="Rayamajhi N."/>
            <person name="Minhas B.F."/>
            <person name="Madrigal G."/>
            <person name="Bilyk K.T."/>
            <person name="Yoon V."/>
            <person name="Hune M."/>
            <person name="Gregory S."/>
            <person name="Cheng C.H.C."/>
            <person name="Catchen J.M."/>
        </authorList>
    </citation>
    <scope>NUCLEOTIDE SEQUENCE [LARGE SCALE GENOMIC DNA]</scope>
    <source>
        <strain evidence="1">JMC-PN-2008</strain>
    </source>
</reference>
<dbReference type="InterPro" id="IPR004244">
    <property type="entry name" value="Transposase_22"/>
</dbReference>
<organism evidence="1 2">
    <name type="scientific">Eleginops maclovinus</name>
    <name type="common">Patagonian blennie</name>
    <name type="synonym">Eleginus maclovinus</name>
    <dbReference type="NCBI Taxonomy" id="56733"/>
    <lineage>
        <taxon>Eukaryota</taxon>
        <taxon>Metazoa</taxon>
        <taxon>Chordata</taxon>
        <taxon>Craniata</taxon>
        <taxon>Vertebrata</taxon>
        <taxon>Euteleostomi</taxon>
        <taxon>Actinopterygii</taxon>
        <taxon>Neopterygii</taxon>
        <taxon>Teleostei</taxon>
        <taxon>Neoteleostei</taxon>
        <taxon>Acanthomorphata</taxon>
        <taxon>Eupercaria</taxon>
        <taxon>Perciformes</taxon>
        <taxon>Notothenioidei</taxon>
        <taxon>Eleginopidae</taxon>
        <taxon>Eleginops</taxon>
    </lineage>
</organism>
<dbReference type="InterPro" id="IPR042566">
    <property type="entry name" value="L1_C"/>
</dbReference>
<dbReference type="EMBL" id="JAUZQC010000014">
    <property type="protein sequence ID" value="KAK5859421.1"/>
    <property type="molecule type" value="Genomic_DNA"/>
</dbReference>
<dbReference type="Gene3D" id="3.30.250.20">
    <property type="entry name" value="L1 transposable element, C-terminal domain"/>
    <property type="match status" value="1"/>
</dbReference>
<accession>A0AAN8AE65</accession>
<keyword evidence="2" id="KW-1185">Reference proteome</keyword>
<name>A0AAN8AE65_ELEMC</name>
<dbReference type="Proteomes" id="UP001346869">
    <property type="component" value="Unassembled WGS sequence"/>
</dbReference>